<feature type="compositionally biased region" description="Acidic residues" evidence="1">
    <location>
        <begin position="346"/>
        <end position="363"/>
    </location>
</feature>
<feature type="compositionally biased region" description="Low complexity" evidence="1">
    <location>
        <begin position="447"/>
        <end position="475"/>
    </location>
</feature>
<feature type="compositionally biased region" description="Polar residues" evidence="1">
    <location>
        <begin position="414"/>
        <end position="423"/>
    </location>
</feature>
<feature type="compositionally biased region" description="Low complexity" evidence="1">
    <location>
        <begin position="389"/>
        <end position="400"/>
    </location>
</feature>
<feature type="compositionally biased region" description="Acidic residues" evidence="1">
    <location>
        <begin position="107"/>
        <end position="120"/>
    </location>
</feature>
<feature type="compositionally biased region" description="Low complexity" evidence="1">
    <location>
        <begin position="178"/>
        <end position="223"/>
    </location>
</feature>
<evidence type="ECO:0000313" key="3">
    <source>
        <dbReference type="EMBL" id="KAG0295175.1"/>
    </source>
</evidence>
<organism evidence="3 4">
    <name type="scientific">Linnemannia gamsii</name>
    <dbReference type="NCBI Taxonomy" id="64522"/>
    <lineage>
        <taxon>Eukaryota</taxon>
        <taxon>Fungi</taxon>
        <taxon>Fungi incertae sedis</taxon>
        <taxon>Mucoromycota</taxon>
        <taxon>Mortierellomycotina</taxon>
        <taxon>Mortierellomycetes</taxon>
        <taxon>Mortierellales</taxon>
        <taxon>Mortierellaceae</taxon>
        <taxon>Linnemannia</taxon>
    </lineage>
</organism>
<feature type="transmembrane region" description="Helical" evidence="2">
    <location>
        <begin position="27"/>
        <end position="44"/>
    </location>
</feature>
<feature type="compositionally biased region" description="Low complexity" evidence="1">
    <location>
        <begin position="364"/>
        <end position="378"/>
    </location>
</feature>
<keyword evidence="2" id="KW-0812">Transmembrane</keyword>
<evidence type="ECO:0000256" key="1">
    <source>
        <dbReference type="SAM" id="MobiDB-lite"/>
    </source>
</evidence>
<feature type="region of interest" description="Disordered" evidence="1">
    <location>
        <begin position="326"/>
        <end position="424"/>
    </location>
</feature>
<evidence type="ECO:0000256" key="2">
    <source>
        <dbReference type="SAM" id="Phobius"/>
    </source>
</evidence>
<proteinExistence type="predicted"/>
<feature type="compositionally biased region" description="Gly residues" evidence="1">
    <location>
        <begin position="379"/>
        <end position="388"/>
    </location>
</feature>
<feature type="region of interest" description="Disordered" evidence="1">
    <location>
        <begin position="101"/>
        <end position="159"/>
    </location>
</feature>
<evidence type="ECO:0008006" key="5">
    <source>
        <dbReference type="Google" id="ProtNLM"/>
    </source>
</evidence>
<feature type="compositionally biased region" description="Polar residues" evidence="1">
    <location>
        <begin position="326"/>
        <end position="335"/>
    </location>
</feature>
<feature type="region of interest" description="Disordered" evidence="1">
    <location>
        <begin position="175"/>
        <end position="223"/>
    </location>
</feature>
<keyword evidence="4" id="KW-1185">Reference proteome</keyword>
<keyword evidence="2" id="KW-1133">Transmembrane helix</keyword>
<evidence type="ECO:0000313" key="4">
    <source>
        <dbReference type="Proteomes" id="UP001194696"/>
    </source>
</evidence>
<accession>A0ABQ7KDI7</accession>
<protein>
    <recommendedName>
        <fullName evidence="5">Membrane-associated protein</fullName>
    </recommendedName>
</protein>
<dbReference type="Proteomes" id="UP001194696">
    <property type="component" value="Unassembled WGS sequence"/>
</dbReference>
<feature type="region of interest" description="Disordered" evidence="1">
    <location>
        <begin position="445"/>
        <end position="499"/>
    </location>
</feature>
<feature type="compositionally biased region" description="Polar residues" evidence="1">
    <location>
        <begin position="138"/>
        <end position="157"/>
    </location>
</feature>
<sequence>MVFVFGGLIVTAAVGMARNGSGLAVMGQVACFVIPILAILWIRVRKEAKARARKLFKKRSIKLLREWTEQDTTAFAIQWKLRLRVWNDVRRRREAAIAAAAGLDNNQEQEQENEQEVDDMQEQRPQQQSVAIQIEPVSRNNDISGVETDTLSSTTIQRPPRVADVYSALQLPTPPNYITSDDTSDTTPAITPPITSTTTTTPSRSRMRTPASQQQQTNSQLTSDSTLFDTRRSWIERLRDLSSRLLFTETRVWMIEISRRDGVMDEYALTVPSPVYCGYRLPGYEDVLLSQQLQPQEQTGGGGGESGDQTVITIGVRSLPSTTAVNNISQQQQSRYGGPPPAYFSDSDDDEEDDDEDEDEEEVAPSSATIAAAVVVVGSHGGNGGGNSGSTESSTGGRVTLSGTRQHQRPMEMTTVSLSTGPTTAPVAARIRGRLGRLEDHHHQLQGSTMSGSTMTMSSNCSAATSQTTLALTLGGKDKDDDEIGEDLAAPSTDKEGSQ</sequence>
<reference evidence="3 4" key="1">
    <citation type="journal article" date="2020" name="Fungal Divers.">
        <title>Resolving the Mortierellaceae phylogeny through synthesis of multi-gene phylogenetics and phylogenomics.</title>
        <authorList>
            <person name="Vandepol N."/>
            <person name="Liber J."/>
            <person name="Desiro A."/>
            <person name="Na H."/>
            <person name="Kennedy M."/>
            <person name="Barry K."/>
            <person name="Grigoriev I.V."/>
            <person name="Miller A.N."/>
            <person name="O'Donnell K."/>
            <person name="Stajich J.E."/>
            <person name="Bonito G."/>
        </authorList>
    </citation>
    <scope>NUCLEOTIDE SEQUENCE [LARGE SCALE GENOMIC DNA]</scope>
    <source>
        <strain evidence="3 4">AD045</strain>
    </source>
</reference>
<name>A0ABQ7KDI7_9FUNG</name>
<dbReference type="EMBL" id="JAAAIM010000093">
    <property type="protein sequence ID" value="KAG0295175.1"/>
    <property type="molecule type" value="Genomic_DNA"/>
</dbReference>
<comment type="caution">
    <text evidence="3">The sequence shown here is derived from an EMBL/GenBank/DDBJ whole genome shotgun (WGS) entry which is preliminary data.</text>
</comment>
<keyword evidence="2" id="KW-0472">Membrane</keyword>
<gene>
    <name evidence="3" type="ORF">BGZ96_012371</name>
</gene>